<accession>A0A9J6BM73</accession>
<dbReference type="Proteomes" id="UP001107558">
    <property type="component" value="Chromosome 3"/>
</dbReference>
<comment type="caution">
    <text evidence="1">The sequence shown here is derived from an EMBL/GenBank/DDBJ whole genome shotgun (WGS) entry which is preliminary data.</text>
</comment>
<proteinExistence type="predicted"/>
<organism evidence="1 2">
    <name type="scientific">Polypedilum vanderplanki</name>
    <name type="common">Sleeping chironomid midge</name>
    <dbReference type="NCBI Taxonomy" id="319348"/>
    <lineage>
        <taxon>Eukaryota</taxon>
        <taxon>Metazoa</taxon>
        <taxon>Ecdysozoa</taxon>
        <taxon>Arthropoda</taxon>
        <taxon>Hexapoda</taxon>
        <taxon>Insecta</taxon>
        <taxon>Pterygota</taxon>
        <taxon>Neoptera</taxon>
        <taxon>Endopterygota</taxon>
        <taxon>Diptera</taxon>
        <taxon>Nematocera</taxon>
        <taxon>Chironomoidea</taxon>
        <taxon>Chironomidae</taxon>
        <taxon>Chironominae</taxon>
        <taxon>Polypedilum</taxon>
        <taxon>Polypedilum</taxon>
    </lineage>
</organism>
<reference evidence="1" key="1">
    <citation type="submission" date="2021-03" db="EMBL/GenBank/DDBJ databases">
        <title>Chromosome level genome of the anhydrobiotic midge Polypedilum vanderplanki.</title>
        <authorList>
            <person name="Yoshida Y."/>
            <person name="Kikawada T."/>
            <person name="Gusev O."/>
        </authorList>
    </citation>
    <scope>NUCLEOTIDE SEQUENCE</scope>
    <source>
        <strain evidence="1">NIAS01</strain>
        <tissue evidence="1">Whole body or cell culture</tissue>
    </source>
</reference>
<protein>
    <submittedName>
        <fullName evidence="1">Uncharacterized protein</fullName>
    </submittedName>
</protein>
<name>A0A9J6BM73_POLVA</name>
<keyword evidence="2" id="KW-1185">Reference proteome</keyword>
<sequence length="78" mass="9348">MKSWKIKDIEGFCQKSRNLKKSDEKYFGKILSKRSQIIYKLEKHPEASSKTIEKFKSHQKKMKIINKFEDVNALKEKE</sequence>
<dbReference type="EMBL" id="JADBJN010000003">
    <property type="protein sequence ID" value="KAG5670866.1"/>
    <property type="molecule type" value="Genomic_DNA"/>
</dbReference>
<evidence type="ECO:0000313" key="2">
    <source>
        <dbReference type="Proteomes" id="UP001107558"/>
    </source>
</evidence>
<evidence type="ECO:0000313" key="1">
    <source>
        <dbReference type="EMBL" id="KAG5670866.1"/>
    </source>
</evidence>
<gene>
    <name evidence="1" type="ORF">PVAND_001099</name>
</gene>
<dbReference type="AlphaFoldDB" id="A0A9J6BM73"/>